<gene>
    <name evidence="1" type="ORF">GCM10017774_41980</name>
</gene>
<dbReference type="RefSeq" id="WP_191300032.1">
    <property type="nucleotide sequence ID" value="NZ_BNAR01000006.1"/>
</dbReference>
<reference evidence="2" key="1">
    <citation type="journal article" date="2019" name="Int. J. Syst. Evol. Microbiol.">
        <title>The Global Catalogue of Microorganisms (GCM) 10K type strain sequencing project: providing services to taxonomists for standard genome sequencing and annotation.</title>
        <authorList>
            <consortium name="The Broad Institute Genomics Platform"/>
            <consortium name="The Broad Institute Genome Sequencing Center for Infectious Disease"/>
            <person name="Wu L."/>
            <person name="Ma J."/>
        </authorList>
    </citation>
    <scope>NUCLEOTIDE SEQUENCE [LARGE SCALE GENOMIC DNA]</scope>
    <source>
        <strain evidence="2">CGMCC 4.7367</strain>
    </source>
</reference>
<dbReference type="EMBL" id="BNAR01000006">
    <property type="protein sequence ID" value="GHH43801.1"/>
    <property type="molecule type" value="Genomic_DNA"/>
</dbReference>
<keyword evidence="2" id="KW-1185">Reference proteome</keyword>
<organism evidence="1 2">
    <name type="scientific">Lentzea cavernae</name>
    <dbReference type="NCBI Taxonomy" id="2020703"/>
    <lineage>
        <taxon>Bacteria</taxon>
        <taxon>Bacillati</taxon>
        <taxon>Actinomycetota</taxon>
        <taxon>Actinomycetes</taxon>
        <taxon>Pseudonocardiales</taxon>
        <taxon>Pseudonocardiaceae</taxon>
        <taxon>Lentzea</taxon>
    </lineage>
</organism>
<accession>A0ABQ3MMA8</accession>
<dbReference type="InterPro" id="IPR022536">
    <property type="entry name" value="EspC"/>
</dbReference>
<comment type="caution">
    <text evidence="1">The sequence shown here is derived from an EMBL/GenBank/DDBJ whole genome shotgun (WGS) entry which is preliminary data.</text>
</comment>
<dbReference type="Proteomes" id="UP000605568">
    <property type="component" value="Unassembled WGS sequence"/>
</dbReference>
<evidence type="ECO:0000313" key="2">
    <source>
        <dbReference type="Proteomes" id="UP000605568"/>
    </source>
</evidence>
<sequence>MTGAFGVDPDAITTFSANLDDLVAQLETSKGVLGSVHFDPLVFGIVGQIFAAAARVEVKKAEECIGKYEAGLREAAKNARLTAATYSNTDQGNAKTFSGGL</sequence>
<dbReference type="Pfam" id="PF10824">
    <property type="entry name" value="T7SS_ESX_EspC"/>
    <property type="match status" value="1"/>
</dbReference>
<protein>
    <recommendedName>
        <fullName evidence="3">Excreted virulence factor EspC, type VII ESX diderm</fullName>
    </recommendedName>
</protein>
<evidence type="ECO:0008006" key="3">
    <source>
        <dbReference type="Google" id="ProtNLM"/>
    </source>
</evidence>
<name>A0ABQ3MMA8_9PSEU</name>
<proteinExistence type="predicted"/>
<evidence type="ECO:0000313" key="1">
    <source>
        <dbReference type="EMBL" id="GHH43801.1"/>
    </source>
</evidence>